<dbReference type="GO" id="GO:0007165">
    <property type="term" value="P:signal transduction"/>
    <property type="evidence" value="ECO:0007669"/>
    <property type="project" value="InterPro"/>
</dbReference>
<evidence type="ECO:0000256" key="5">
    <source>
        <dbReference type="ARBA" id="ARBA00022777"/>
    </source>
</evidence>
<feature type="domain" description="Roc" evidence="12">
    <location>
        <begin position="150"/>
        <end position="315"/>
    </location>
</feature>
<dbReference type="PROSITE" id="PS51424">
    <property type="entry name" value="ROC"/>
    <property type="match status" value="1"/>
</dbReference>
<dbReference type="Pfam" id="PF25497">
    <property type="entry name" value="COR-B"/>
    <property type="match status" value="1"/>
</dbReference>
<keyword evidence="6" id="KW-0067">ATP-binding</keyword>
<evidence type="ECO:0000256" key="6">
    <source>
        <dbReference type="ARBA" id="ARBA00022840"/>
    </source>
</evidence>
<keyword evidence="7" id="KW-0342">GTP-binding</keyword>
<feature type="region of interest" description="Disordered" evidence="10">
    <location>
        <begin position="782"/>
        <end position="801"/>
    </location>
</feature>
<comment type="caution">
    <text evidence="13">The sequence shown here is derived from an EMBL/GenBank/DDBJ whole genome shotgun (WGS) entry which is preliminary data.</text>
</comment>
<dbReference type="Gene3D" id="1.10.10.2200">
    <property type="match status" value="1"/>
</dbReference>
<accession>A0A317CEB8</accession>
<evidence type="ECO:0000256" key="10">
    <source>
        <dbReference type="SAM" id="MobiDB-lite"/>
    </source>
</evidence>
<proteinExistence type="predicted"/>
<evidence type="ECO:0000259" key="11">
    <source>
        <dbReference type="PROSITE" id="PS50104"/>
    </source>
</evidence>
<protein>
    <recommendedName>
        <fullName evidence="1">non-specific serine/threonine protein kinase</fullName>
        <ecNumber evidence="1">2.7.11.1</ecNumber>
    </recommendedName>
</protein>
<dbReference type="Gene3D" id="3.80.10.10">
    <property type="entry name" value="Ribonuclease Inhibitor"/>
    <property type="match status" value="1"/>
</dbReference>
<dbReference type="SMART" id="SM00175">
    <property type="entry name" value="RAB"/>
    <property type="match status" value="1"/>
</dbReference>
<dbReference type="SUPFAM" id="SSF52058">
    <property type="entry name" value="L domain-like"/>
    <property type="match status" value="1"/>
</dbReference>
<dbReference type="PROSITE" id="PS50104">
    <property type="entry name" value="TIR"/>
    <property type="match status" value="1"/>
</dbReference>
<keyword evidence="3" id="KW-0677">Repeat</keyword>
<evidence type="ECO:0000256" key="1">
    <source>
        <dbReference type="ARBA" id="ARBA00012513"/>
    </source>
</evidence>
<feature type="non-terminal residue" evidence="13">
    <location>
        <position position="1"/>
    </location>
</feature>
<evidence type="ECO:0000313" key="13">
    <source>
        <dbReference type="EMBL" id="PWQ95663.1"/>
    </source>
</evidence>
<dbReference type="SUPFAM" id="SSF52540">
    <property type="entry name" value="P-loop containing nucleoside triphosphate hydrolases"/>
    <property type="match status" value="1"/>
</dbReference>
<evidence type="ECO:0000256" key="8">
    <source>
        <dbReference type="ARBA" id="ARBA00047899"/>
    </source>
</evidence>
<dbReference type="Gene3D" id="3.40.50.300">
    <property type="entry name" value="P-loop containing nucleotide triphosphate hydrolases"/>
    <property type="match status" value="1"/>
</dbReference>
<dbReference type="PANTHER" id="PTHR47679">
    <property type="entry name" value="PROTEIN TORNADO 1"/>
    <property type="match status" value="1"/>
</dbReference>
<dbReference type="SUPFAM" id="SSF52200">
    <property type="entry name" value="Toll/Interleukin receptor TIR domain"/>
    <property type="match status" value="1"/>
</dbReference>
<dbReference type="InterPro" id="IPR020859">
    <property type="entry name" value="ROC"/>
</dbReference>
<dbReference type="GO" id="GO:0005524">
    <property type="term" value="F:ATP binding"/>
    <property type="evidence" value="ECO:0007669"/>
    <property type="project" value="UniProtKB-KW"/>
</dbReference>
<reference evidence="13 14" key="1">
    <citation type="submission" date="2018-05" db="EMBL/GenBank/DDBJ databases">
        <title>Leucothrix arctica sp. nov., isolated from Arctic seawater.</title>
        <authorList>
            <person name="Choi A."/>
            <person name="Baek K."/>
        </authorList>
    </citation>
    <scope>NUCLEOTIDE SEQUENCE [LARGE SCALE GENOMIC DNA]</scope>
    <source>
        <strain evidence="13 14">IMCC9719</strain>
    </source>
</reference>
<dbReference type="Gene3D" id="3.30.310.200">
    <property type="match status" value="1"/>
</dbReference>
<dbReference type="GO" id="GO:0016301">
    <property type="term" value="F:kinase activity"/>
    <property type="evidence" value="ECO:0007669"/>
    <property type="project" value="UniProtKB-KW"/>
</dbReference>
<dbReference type="Pfam" id="PF16095">
    <property type="entry name" value="COR-A"/>
    <property type="match status" value="1"/>
</dbReference>
<feature type="domain" description="TIR" evidence="11">
    <location>
        <begin position="634"/>
        <end position="774"/>
    </location>
</feature>
<dbReference type="SMART" id="SM00255">
    <property type="entry name" value="TIR"/>
    <property type="match status" value="1"/>
</dbReference>
<evidence type="ECO:0000256" key="7">
    <source>
        <dbReference type="ARBA" id="ARBA00023134"/>
    </source>
</evidence>
<dbReference type="InterPro" id="IPR000157">
    <property type="entry name" value="TIR_dom"/>
</dbReference>
<sequence length="801" mass="91841">TCLRELYCYETKVSDLSALREMDCLQVFSCTDTQVSDLSPLRKTISLETLRCGKTSVIDLSPVNKLSKLSEVKFQNTNIRDLLPLSQLKNLSVIECSSTLVSTLEPIKEQIQKNSLDISLKDCPLISPPIEFAESGNKAINEYFDQIGIDSEPLNQTKVIFLGDGGSGKTSLIKRLRNEVFDESEGQTHGIQIHSVDFNTGFDSISARLWDFGGQEVMHATHQFFLSQRCIYVLLLNSRTDEKAEYWLKHANSFGGNSPVLVVLNKIDENPSFEVDRKRLSSKYKQIKGFHRVSCKTDEGLGELQEALREQFLLSDTRRTPFPTTWSAVKNHFLNMQDTFIESSEFRKVCQALGVDKKFSQDVLLQFLHDLGIVINFKKLKQFDTQILDPVWLTNGVYRIINSPLITENKGLLQESEFDDVISKSELSTNPDGTKYQYPPSKQLYIVRVMQEFELCFPLNHEQYIVPQLLPVQEADFEFEGATLHFIVNFPDFLPDSIFIRLMVKLHDYIKDDLRWRSGMILSKPLVFDAVARVRADKEDRKIEIDVCGKEPRRFLKFIRVTLQEIIDDFPQLNYEEMVPLPKTDELVPYLRLVGMEEAGVEHHFVLDTKENIKVSSLLDGIEDSEMRSEVNQTIVKAFISYSHEDKEHLKELRKALSPLERLNKLEIWDDRSIDGGDDWESEIFQKLRDSDIVLCLVSASFVKSDFCHERELEQALKDHQSGKQIVVPIQLRECNWDSLPIAKLQGLPGDWIQNSDNTDRALTLVSKELEEIIHKIQEKRVRAKHGIGNPSHSGREEGGQ</sequence>
<dbReference type="EMBL" id="QGKL01000032">
    <property type="protein sequence ID" value="PWQ95663.1"/>
    <property type="molecule type" value="Genomic_DNA"/>
</dbReference>
<evidence type="ECO:0000256" key="2">
    <source>
        <dbReference type="ARBA" id="ARBA00022679"/>
    </source>
</evidence>
<dbReference type="InterPro" id="IPR027417">
    <property type="entry name" value="P-loop_NTPase"/>
</dbReference>
<dbReference type="PANTHER" id="PTHR47679:SF2">
    <property type="entry name" value="C-TERMINAL OF ROC (COR) DOMAIN-CONTAINING PROTEIN"/>
    <property type="match status" value="1"/>
</dbReference>
<keyword evidence="5" id="KW-0418">Kinase</keyword>
<evidence type="ECO:0000259" key="12">
    <source>
        <dbReference type="PROSITE" id="PS51424"/>
    </source>
</evidence>
<dbReference type="InterPro" id="IPR057263">
    <property type="entry name" value="COR-B"/>
</dbReference>
<dbReference type="AlphaFoldDB" id="A0A317CEB8"/>
<evidence type="ECO:0000256" key="9">
    <source>
        <dbReference type="ARBA" id="ARBA00048679"/>
    </source>
</evidence>
<dbReference type="EC" id="2.7.11.1" evidence="1"/>
<evidence type="ECO:0000313" key="14">
    <source>
        <dbReference type="Proteomes" id="UP000245506"/>
    </source>
</evidence>
<dbReference type="Pfam" id="PF13676">
    <property type="entry name" value="TIR_2"/>
    <property type="match status" value="1"/>
</dbReference>
<dbReference type="InterPro" id="IPR032675">
    <property type="entry name" value="LRR_dom_sf"/>
</dbReference>
<comment type="catalytic activity">
    <reaction evidence="8">
        <text>L-threonyl-[protein] + ATP = O-phospho-L-threonyl-[protein] + ADP + H(+)</text>
        <dbReference type="Rhea" id="RHEA:46608"/>
        <dbReference type="Rhea" id="RHEA-COMP:11060"/>
        <dbReference type="Rhea" id="RHEA-COMP:11605"/>
        <dbReference type="ChEBI" id="CHEBI:15378"/>
        <dbReference type="ChEBI" id="CHEBI:30013"/>
        <dbReference type="ChEBI" id="CHEBI:30616"/>
        <dbReference type="ChEBI" id="CHEBI:61977"/>
        <dbReference type="ChEBI" id="CHEBI:456216"/>
        <dbReference type="EC" id="2.7.11.1"/>
    </reaction>
</comment>
<gene>
    <name evidence="13" type="ORF">DKT75_11555</name>
</gene>
<dbReference type="InterPro" id="IPR032171">
    <property type="entry name" value="COR-A"/>
</dbReference>
<organism evidence="13 14">
    <name type="scientific">Leucothrix arctica</name>
    <dbReference type="NCBI Taxonomy" id="1481894"/>
    <lineage>
        <taxon>Bacteria</taxon>
        <taxon>Pseudomonadati</taxon>
        <taxon>Pseudomonadota</taxon>
        <taxon>Gammaproteobacteria</taxon>
        <taxon>Thiotrichales</taxon>
        <taxon>Thiotrichaceae</taxon>
        <taxon>Leucothrix</taxon>
    </lineage>
</organism>
<comment type="catalytic activity">
    <reaction evidence="9">
        <text>L-seryl-[protein] + ATP = O-phospho-L-seryl-[protein] + ADP + H(+)</text>
        <dbReference type="Rhea" id="RHEA:17989"/>
        <dbReference type="Rhea" id="RHEA-COMP:9863"/>
        <dbReference type="Rhea" id="RHEA-COMP:11604"/>
        <dbReference type="ChEBI" id="CHEBI:15378"/>
        <dbReference type="ChEBI" id="CHEBI:29999"/>
        <dbReference type="ChEBI" id="CHEBI:30616"/>
        <dbReference type="ChEBI" id="CHEBI:83421"/>
        <dbReference type="ChEBI" id="CHEBI:456216"/>
        <dbReference type="EC" id="2.7.11.1"/>
    </reaction>
</comment>
<evidence type="ECO:0000256" key="3">
    <source>
        <dbReference type="ARBA" id="ARBA00022737"/>
    </source>
</evidence>
<dbReference type="InterPro" id="IPR036388">
    <property type="entry name" value="WH-like_DNA-bd_sf"/>
</dbReference>
<dbReference type="Gene3D" id="3.40.50.10140">
    <property type="entry name" value="Toll/interleukin-1 receptor homology (TIR) domain"/>
    <property type="match status" value="1"/>
</dbReference>
<dbReference type="Gene3D" id="1.10.10.10">
    <property type="entry name" value="Winged helix-like DNA-binding domain superfamily/Winged helix DNA-binding domain"/>
    <property type="match status" value="1"/>
</dbReference>
<dbReference type="Pfam" id="PF08477">
    <property type="entry name" value="Roc"/>
    <property type="match status" value="1"/>
</dbReference>
<name>A0A317CEB8_9GAMM</name>
<keyword evidence="2" id="KW-0808">Transferase</keyword>
<dbReference type="PRINTS" id="PR00449">
    <property type="entry name" value="RASTRNSFRMNG"/>
</dbReference>
<keyword evidence="4" id="KW-0547">Nucleotide-binding</keyword>
<dbReference type="Proteomes" id="UP000245506">
    <property type="component" value="Unassembled WGS sequence"/>
</dbReference>
<dbReference type="InterPro" id="IPR035897">
    <property type="entry name" value="Toll_tir_struct_dom_sf"/>
</dbReference>
<keyword evidence="14" id="KW-1185">Reference proteome</keyword>
<evidence type="ECO:0000256" key="4">
    <source>
        <dbReference type="ARBA" id="ARBA00022741"/>
    </source>
</evidence>